<accession>A0A2I1FSX1</accession>
<evidence type="ECO:0000256" key="1">
    <source>
        <dbReference type="SAM" id="MobiDB-lite"/>
    </source>
</evidence>
<feature type="region of interest" description="Disordered" evidence="1">
    <location>
        <begin position="139"/>
        <end position="160"/>
    </location>
</feature>
<proteinExistence type="predicted"/>
<sequence>MIKMTSKPYSRSNNGVRLPLAYLYLQNDVYYFYLEGHPNHVTFIIPTKFQVLESCKPTSKKPPTIYIIFRNPVQKCLRQLSLKFERKDVSKISSDLWRRIDSNLRTRFENLYHQTIEEWRKGRLIFEFFNPLIAEAESSVEHEQNNSDSPDPNSPDSVSSSVEFENKLSYRENQVVIGELFGWGYVPLIPGYNKYLESP</sequence>
<dbReference type="VEuPathDB" id="FungiDB:RhiirFUN_020266"/>
<evidence type="ECO:0000313" key="3">
    <source>
        <dbReference type="Proteomes" id="UP000234323"/>
    </source>
</evidence>
<dbReference type="AlphaFoldDB" id="A0A2I1FSX1"/>
<gene>
    <name evidence="2" type="ORF">RhiirA4_536479</name>
</gene>
<protein>
    <recommendedName>
        <fullName evidence="4">MATA-HMG</fullName>
    </recommendedName>
</protein>
<comment type="caution">
    <text evidence="2">The sequence shown here is derived from an EMBL/GenBank/DDBJ whole genome shotgun (WGS) entry which is preliminary data.</text>
</comment>
<reference evidence="2 3" key="1">
    <citation type="submission" date="2015-10" db="EMBL/GenBank/DDBJ databases">
        <title>Genome analyses suggest a sexual origin of heterokaryosis in a supposedly ancient asexual fungus.</title>
        <authorList>
            <person name="Ropars J."/>
            <person name="Sedzielewska K."/>
            <person name="Noel J."/>
            <person name="Charron P."/>
            <person name="Farinelli L."/>
            <person name="Marton T."/>
            <person name="Kruger M."/>
            <person name="Pelin A."/>
            <person name="Brachmann A."/>
            <person name="Corradi N."/>
        </authorList>
    </citation>
    <scope>NUCLEOTIDE SEQUENCE [LARGE SCALE GENOMIC DNA]</scope>
    <source>
        <strain evidence="2 3">A4</strain>
    </source>
</reference>
<organism evidence="2 3">
    <name type="scientific">Rhizophagus irregularis</name>
    <dbReference type="NCBI Taxonomy" id="588596"/>
    <lineage>
        <taxon>Eukaryota</taxon>
        <taxon>Fungi</taxon>
        <taxon>Fungi incertae sedis</taxon>
        <taxon>Mucoromycota</taxon>
        <taxon>Glomeromycotina</taxon>
        <taxon>Glomeromycetes</taxon>
        <taxon>Glomerales</taxon>
        <taxon>Glomeraceae</taxon>
        <taxon>Rhizophagus</taxon>
    </lineage>
</organism>
<dbReference type="InterPro" id="IPR036910">
    <property type="entry name" value="HMG_box_dom_sf"/>
</dbReference>
<evidence type="ECO:0000313" key="2">
    <source>
        <dbReference type="EMBL" id="PKY37482.1"/>
    </source>
</evidence>
<dbReference type="EMBL" id="LLXI01000003">
    <property type="protein sequence ID" value="PKY37482.1"/>
    <property type="molecule type" value="Genomic_DNA"/>
</dbReference>
<dbReference type="Proteomes" id="UP000234323">
    <property type="component" value="Unassembled WGS sequence"/>
</dbReference>
<keyword evidence="3" id="KW-1185">Reference proteome</keyword>
<name>A0A2I1FSX1_9GLOM</name>
<evidence type="ECO:0008006" key="4">
    <source>
        <dbReference type="Google" id="ProtNLM"/>
    </source>
</evidence>
<dbReference type="VEuPathDB" id="FungiDB:RhiirA1_528750"/>
<feature type="compositionally biased region" description="Low complexity" evidence="1">
    <location>
        <begin position="146"/>
        <end position="160"/>
    </location>
</feature>
<dbReference type="Gene3D" id="1.10.30.10">
    <property type="entry name" value="High mobility group box domain"/>
    <property type="match status" value="1"/>
</dbReference>
<dbReference type="SUPFAM" id="SSF47095">
    <property type="entry name" value="HMG-box"/>
    <property type="match status" value="1"/>
</dbReference>
<dbReference type="VEuPathDB" id="FungiDB:FUN_013210"/>